<evidence type="ECO:0000256" key="8">
    <source>
        <dbReference type="ARBA" id="ARBA00023180"/>
    </source>
</evidence>
<evidence type="ECO:0000259" key="13">
    <source>
        <dbReference type="PROSITE" id="PS50963"/>
    </source>
</evidence>
<evidence type="ECO:0000256" key="11">
    <source>
        <dbReference type="SAM" id="Phobius"/>
    </source>
</evidence>
<dbReference type="GO" id="GO:0007155">
    <property type="term" value="P:cell adhesion"/>
    <property type="evidence" value="ECO:0007669"/>
    <property type="project" value="InterPro"/>
</dbReference>
<feature type="signal peptide" evidence="12">
    <location>
        <begin position="1"/>
        <end position="19"/>
    </location>
</feature>
<dbReference type="Pfam" id="PF00193">
    <property type="entry name" value="Xlink"/>
    <property type="match status" value="1"/>
</dbReference>
<dbReference type="InterPro" id="IPR000538">
    <property type="entry name" value="Link_dom"/>
</dbReference>
<protein>
    <submittedName>
        <fullName evidence="14">Lymphatic vessel endothelial hyaluronic receptor 1a</fullName>
    </submittedName>
</protein>
<feature type="compositionally biased region" description="Acidic residues" evidence="10">
    <location>
        <begin position="272"/>
        <end position="284"/>
    </location>
</feature>
<evidence type="ECO:0000256" key="12">
    <source>
        <dbReference type="SAM" id="SignalP"/>
    </source>
</evidence>
<gene>
    <name evidence="14" type="primary">lyve1a</name>
</gene>
<dbReference type="GO" id="GO:0004888">
    <property type="term" value="F:transmembrane signaling receptor activity"/>
    <property type="evidence" value="ECO:0007669"/>
    <property type="project" value="TreeGrafter"/>
</dbReference>
<reference evidence="14" key="2">
    <citation type="submission" date="2025-08" db="UniProtKB">
        <authorList>
            <consortium name="Ensembl"/>
        </authorList>
    </citation>
    <scope>IDENTIFICATION</scope>
</reference>
<evidence type="ECO:0000256" key="4">
    <source>
        <dbReference type="ARBA" id="ARBA00022989"/>
    </source>
</evidence>
<feature type="region of interest" description="Disordered" evidence="10">
    <location>
        <begin position="143"/>
        <end position="206"/>
    </location>
</feature>
<reference evidence="14" key="1">
    <citation type="submission" date="2021-04" db="EMBL/GenBank/DDBJ databases">
        <authorList>
            <consortium name="Wellcome Sanger Institute Data Sharing"/>
        </authorList>
    </citation>
    <scope>NUCLEOTIDE SEQUENCE [LARGE SCALE GENOMIC DNA]</scope>
</reference>
<evidence type="ECO:0000256" key="7">
    <source>
        <dbReference type="ARBA" id="ARBA00023170"/>
    </source>
</evidence>
<evidence type="ECO:0000256" key="6">
    <source>
        <dbReference type="ARBA" id="ARBA00023157"/>
    </source>
</evidence>
<keyword evidence="4 11" id="KW-1133">Transmembrane helix</keyword>
<name>A0A671XJF6_SPAAU</name>
<feature type="compositionally biased region" description="Low complexity" evidence="10">
    <location>
        <begin position="173"/>
        <end position="192"/>
    </location>
</feature>
<evidence type="ECO:0000313" key="14">
    <source>
        <dbReference type="Ensembl" id="ENSSAUP00010050376.1"/>
    </source>
</evidence>
<reference evidence="14" key="3">
    <citation type="submission" date="2025-09" db="UniProtKB">
        <authorList>
            <consortium name="Ensembl"/>
        </authorList>
    </citation>
    <scope>IDENTIFICATION</scope>
</reference>
<sequence length="284" mass="31127">MNMIWLCIISALSITLVICGKNIDTSRIRVFPAANKSIAGVLQATSLNHLNQPQYAFNASEARRLCLSLGVTIASKAQVKEALSRGLETCRFGWIDEHFAVIPRRKAVSYCGQNQTGLVTWRASVKHKFDVFCFNESDAATQLKETTTDSPSSSRVSSRQTQSHSEAANTTRSLHSTSSSSHHPSSSSTPETLENEAEPARFTGSAQASSGGKAILITSACALLLIAIIVIAYIKIRRNRILSVDMKPQEEFIQTEEWTSVKSISETKTDAQEDERIEVDDSES</sequence>
<dbReference type="InterPro" id="IPR016187">
    <property type="entry name" value="CTDL_fold"/>
</dbReference>
<dbReference type="PRINTS" id="PR01265">
    <property type="entry name" value="LINKMODULE"/>
</dbReference>
<dbReference type="Gene3D" id="3.10.100.10">
    <property type="entry name" value="Mannose-Binding Protein A, subunit A"/>
    <property type="match status" value="1"/>
</dbReference>
<dbReference type="GeneTree" id="ENSGT00530000063822"/>
<dbReference type="Proteomes" id="UP000472265">
    <property type="component" value="Chromosome 4"/>
</dbReference>
<evidence type="ECO:0000256" key="1">
    <source>
        <dbReference type="ARBA" id="ARBA00004167"/>
    </source>
</evidence>
<comment type="caution">
    <text evidence="9">Lacks conserved residue(s) required for the propagation of feature annotation.</text>
</comment>
<organism evidence="14 15">
    <name type="scientific">Sparus aurata</name>
    <name type="common">Gilthead sea bream</name>
    <dbReference type="NCBI Taxonomy" id="8175"/>
    <lineage>
        <taxon>Eukaryota</taxon>
        <taxon>Metazoa</taxon>
        <taxon>Chordata</taxon>
        <taxon>Craniata</taxon>
        <taxon>Vertebrata</taxon>
        <taxon>Euteleostomi</taxon>
        <taxon>Actinopterygii</taxon>
        <taxon>Neopterygii</taxon>
        <taxon>Teleostei</taxon>
        <taxon>Neoteleostei</taxon>
        <taxon>Acanthomorphata</taxon>
        <taxon>Eupercaria</taxon>
        <taxon>Spariformes</taxon>
        <taxon>Sparidae</taxon>
        <taxon>Sparus</taxon>
    </lineage>
</organism>
<dbReference type="SUPFAM" id="SSF56436">
    <property type="entry name" value="C-type lectin-like"/>
    <property type="match status" value="1"/>
</dbReference>
<evidence type="ECO:0000256" key="10">
    <source>
        <dbReference type="SAM" id="MobiDB-lite"/>
    </source>
</evidence>
<dbReference type="Ensembl" id="ENSSAUT00010052983.1">
    <property type="protein sequence ID" value="ENSSAUP00010050376.1"/>
    <property type="gene ID" value="ENSSAUG00010020975.1"/>
</dbReference>
<dbReference type="InterPro" id="IPR043210">
    <property type="entry name" value="CD44_antigen-like"/>
</dbReference>
<dbReference type="SMART" id="SM00445">
    <property type="entry name" value="LINK"/>
    <property type="match status" value="1"/>
</dbReference>
<dbReference type="AlphaFoldDB" id="A0A671XJF6"/>
<dbReference type="InterPro" id="IPR016186">
    <property type="entry name" value="C-type_lectin-like/link_sf"/>
</dbReference>
<feature type="compositionally biased region" description="Low complexity" evidence="10">
    <location>
        <begin position="148"/>
        <end position="165"/>
    </location>
</feature>
<keyword evidence="8" id="KW-0325">Glycoprotein</keyword>
<evidence type="ECO:0000256" key="5">
    <source>
        <dbReference type="ARBA" id="ARBA00023136"/>
    </source>
</evidence>
<dbReference type="PROSITE" id="PS50963">
    <property type="entry name" value="LINK_2"/>
    <property type="match status" value="1"/>
</dbReference>
<keyword evidence="2 11" id="KW-0812">Transmembrane</keyword>
<accession>A0A671XJF6</accession>
<dbReference type="GO" id="GO:0005886">
    <property type="term" value="C:plasma membrane"/>
    <property type="evidence" value="ECO:0007669"/>
    <property type="project" value="TreeGrafter"/>
</dbReference>
<evidence type="ECO:0000256" key="3">
    <source>
        <dbReference type="ARBA" id="ARBA00022729"/>
    </source>
</evidence>
<dbReference type="FunCoup" id="A0A671XJF6">
    <property type="interactions" value="529"/>
</dbReference>
<keyword evidence="15" id="KW-1185">Reference proteome</keyword>
<feature type="region of interest" description="Disordered" evidence="10">
    <location>
        <begin position="260"/>
        <end position="284"/>
    </location>
</feature>
<evidence type="ECO:0000256" key="2">
    <source>
        <dbReference type="ARBA" id="ARBA00022692"/>
    </source>
</evidence>
<dbReference type="InParanoid" id="A0A671XJF6"/>
<dbReference type="PROSITE" id="PS01241">
    <property type="entry name" value="LINK_1"/>
    <property type="match status" value="1"/>
</dbReference>
<feature type="transmembrane region" description="Helical" evidence="11">
    <location>
        <begin position="214"/>
        <end position="234"/>
    </location>
</feature>
<dbReference type="OrthoDB" id="9938473at2759"/>
<dbReference type="GO" id="GO:0005540">
    <property type="term" value="F:hyaluronic acid binding"/>
    <property type="evidence" value="ECO:0007669"/>
    <property type="project" value="InterPro"/>
</dbReference>
<feature type="disulfide bond" evidence="9">
    <location>
        <begin position="90"/>
        <end position="111"/>
    </location>
</feature>
<keyword evidence="6 9" id="KW-1015">Disulfide bond</keyword>
<keyword evidence="7" id="KW-0675">Receptor</keyword>
<dbReference type="PANTHER" id="PTHR10225:SF2">
    <property type="entry name" value="LYMPHATIC VESSEL ENDOTHELIAL HYALURONIC ACID RECEPTOR 1"/>
    <property type="match status" value="1"/>
</dbReference>
<proteinExistence type="predicted"/>
<dbReference type="PANTHER" id="PTHR10225">
    <property type="entry name" value="HYALURONAN RECEPTOR"/>
    <property type="match status" value="1"/>
</dbReference>
<evidence type="ECO:0000313" key="15">
    <source>
        <dbReference type="Proteomes" id="UP000472265"/>
    </source>
</evidence>
<feature type="domain" description="Link" evidence="13">
    <location>
        <begin position="40"/>
        <end position="135"/>
    </location>
</feature>
<dbReference type="OMA" id="YIQTEEW"/>
<comment type="subcellular location">
    <subcellularLocation>
        <location evidence="1">Membrane</location>
        <topology evidence="1">Single-pass membrane protein</topology>
    </subcellularLocation>
</comment>
<keyword evidence="5 11" id="KW-0472">Membrane</keyword>
<keyword evidence="3 12" id="KW-0732">Signal</keyword>
<feature type="chain" id="PRO_5025452724" evidence="12">
    <location>
        <begin position="20"/>
        <end position="284"/>
    </location>
</feature>
<evidence type="ECO:0000256" key="9">
    <source>
        <dbReference type="PROSITE-ProRule" id="PRU00323"/>
    </source>
</evidence>